<sequence>MSTGKEPSETMDADELLAAMLDEGFNRPDLGSEYYFAQNAQSRSRHIIAAIYWDLNAMWQLQKISRDPQSLDEERAKYIAERRAIEEFLDQSMYHKYPEIFQTDGHYPLFDRVRFFLFEHGWPLFAMCALSEAFRTACLISEIMVWDEVRKLISTNKRSIEVYVRSRNLDWQSPLLNYGHLGLPGLTSPIQPEMDLGKEHVHHLVQTSDGHLKRPVHMGKAQTNINITIFKPAQSAQKTRTTRMTRTSQKIQTTLTPQTTQETRKTQIAQMAMAQKARDPQRHPYTYLPKWGPCMKCLCKRNCPCHNVGGLPDCLKCQCPQTCRCKTPKWLMCYRCGSTDSCTCRAGSMAGDLIELVEYPIKGTGVRALANFLAGTIMGEYVGEVIPLSRKCNDNIYALCQTGVYGMEQMDQVDMKHNGITSSAHVGNWTRYINHHCEPNCTFVSVLVGNRITTVVQAVRDIAIFEEITLHYGEQYWKSTHCFCGSSKCCNPPT</sequence>
<dbReference type="AlphaFoldDB" id="A0A9W9XLE3"/>
<dbReference type="GO" id="GO:0003690">
    <property type="term" value="F:double-stranded DNA binding"/>
    <property type="evidence" value="ECO:0007669"/>
    <property type="project" value="TreeGrafter"/>
</dbReference>
<proteinExistence type="predicted"/>
<dbReference type="InterPro" id="IPR051357">
    <property type="entry name" value="H3K9_HMTase_SUVAR3-9"/>
</dbReference>
<dbReference type="SMART" id="SM00317">
    <property type="entry name" value="SET"/>
    <property type="match status" value="1"/>
</dbReference>
<comment type="caution">
    <text evidence="2">The sequence shown here is derived from an EMBL/GenBank/DDBJ whole genome shotgun (WGS) entry which is preliminary data.</text>
</comment>
<dbReference type="EMBL" id="JAPWDQ010000001">
    <property type="protein sequence ID" value="KAJ5495136.1"/>
    <property type="molecule type" value="Genomic_DNA"/>
</dbReference>
<dbReference type="InterPro" id="IPR001214">
    <property type="entry name" value="SET_dom"/>
</dbReference>
<evidence type="ECO:0000313" key="2">
    <source>
        <dbReference type="EMBL" id="KAJ5495136.1"/>
    </source>
</evidence>
<dbReference type="RefSeq" id="XP_056794149.1">
    <property type="nucleotide sequence ID" value="XM_056929856.1"/>
</dbReference>
<reference evidence="2" key="1">
    <citation type="submission" date="2022-12" db="EMBL/GenBank/DDBJ databases">
        <authorList>
            <person name="Petersen C."/>
        </authorList>
    </citation>
    <scope>NUCLEOTIDE SEQUENCE</scope>
    <source>
        <strain evidence="2">IBT 30728</strain>
    </source>
</reference>
<dbReference type="GeneID" id="81620105"/>
<dbReference type="GO" id="GO:0042054">
    <property type="term" value="F:histone methyltransferase activity"/>
    <property type="evidence" value="ECO:0007669"/>
    <property type="project" value="TreeGrafter"/>
</dbReference>
<protein>
    <recommendedName>
        <fullName evidence="1">SET domain-containing protein</fullName>
    </recommendedName>
</protein>
<dbReference type="Gene3D" id="2.170.270.10">
    <property type="entry name" value="SET domain"/>
    <property type="match status" value="1"/>
</dbReference>
<dbReference type="PANTHER" id="PTHR45660:SF13">
    <property type="entry name" value="HISTONE-LYSINE N-METHYLTRANSFERASE SETMAR"/>
    <property type="match status" value="1"/>
</dbReference>
<dbReference type="PROSITE" id="PS50280">
    <property type="entry name" value="SET"/>
    <property type="match status" value="1"/>
</dbReference>
<dbReference type="PANTHER" id="PTHR45660">
    <property type="entry name" value="HISTONE-LYSINE N-METHYLTRANSFERASE SETMAR"/>
    <property type="match status" value="1"/>
</dbReference>
<evidence type="ECO:0000313" key="3">
    <source>
        <dbReference type="Proteomes" id="UP001148312"/>
    </source>
</evidence>
<feature type="domain" description="SET" evidence="1">
    <location>
        <begin position="352"/>
        <end position="473"/>
    </location>
</feature>
<gene>
    <name evidence="2" type="ORF">N7539_000252</name>
</gene>
<evidence type="ECO:0000259" key="1">
    <source>
        <dbReference type="PROSITE" id="PS50280"/>
    </source>
</evidence>
<organism evidence="2 3">
    <name type="scientific">Penicillium diatomitis</name>
    <dbReference type="NCBI Taxonomy" id="2819901"/>
    <lineage>
        <taxon>Eukaryota</taxon>
        <taxon>Fungi</taxon>
        <taxon>Dikarya</taxon>
        <taxon>Ascomycota</taxon>
        <taxon>Pezizomycotina</taxon>
        <taxon>Eurotiomycetes</taxon>
        <taxon>Eurotiomycetidae</taxon>
        <taxon>Eurotiales</taxon>
        <taxon>Aspergillaceae</taxon>
        <taxon>Penicillium</taxon>
    </lineage>
</organism>
<reference evidence="2" key="2">
    <citation type="journal article" date="2023" name="IMA Fungus">
        <title>Comparative genomic study of the Penicillium genus elucidates a diverse pangenome and 15 lateral gene transfer events.</title>
        <authorList>
            <person name="Petersen C."/>
            <person name="Sorensen T."/>
            <person name="Nielsen M.R."/>
            <person name="Sondergaard T.E."/>
            <person name="Sorensen J.L."/>
            <person name="Fitzpatrick D.A."/>
            <person name="Frisvad J.C."/>
            <person name="Nielsen K.L."/>
        </authorList>
    </citation>
    <scope>NUCLEOTIDE SEQUENCE</scope>
    <source>
        <strain evidence="2">IBT 30728</strain>
    </source>
</reference>
<dbReference type="InterPro" id="IPR046341">
    <property type="entry name" value="SET_dom_sf"/>
</dbReference>
<dbReference type="Proteomes" id="UP001148312">
    <property type="component" value="Unassembled WGS sequence"/>
</dbReference>
<keyword evidence="3" id="KW-1185">Reference proteome</keyword>
<dbReference type="Pfam" id="PF00856">
    <property type="entry name" value="SET"/>
    <property type="match status" value="1"/>
</dbReference>
<accession>A0A9W9XLE3</accession>
<dbReference type="SUPFAM" id="SSF82199">
    <property type="entry name" value="SET domain"/>
    <property type="match status" value="1"/>
</dbReference>
<name>A0A9W9XLE3_9EURO</name>